<dbReference type="InterPro" id="IPR010610">
    <property type="entry name" value="EryCIII-like_C"/>
</dbReference>
<proteinExistence type="predicted"/>
<dbReference type="EMBL" id="JAMQOL010000038">
    <property type="protein sequence ID" value="MCM4081175.1"/>
    <property type="molecule type" value="Genomic_DNA"/>
</dbReference>
<accession>A0ABT0Y564</accession>
<dbReference type="CDD" id="cd03784">
    <property type="entry name" value="GT1_Gtf-like"/>
    <property type="match status" value="1"/>
</dbReference>
<dbReference type="Gene3D" id="3.40.50.2000">
    <property type="entry name" value="Glycogen Phosphorylase B"/>
    <property type="match status" value="2"/>
</dbReference>
<dbReference type="InterPro" id="IPR002213">
    <property type="entry name" value="UDP_glucos_trans"/>
</dbReference>
<dbReference type="Pfam" id="PF06722">
    <property type="entry name" value="EryCIII-like_C"/>
    <property type="match status" value="1"/>
</dbReference>
<dbReference type="SUPFAM" id="SSF53756">
    <property type="entry name" value="UDP-Glycosyltransferase/glycogen phosphorylase"/>
    <property type="match status" value="1"/>
</dbReference>
<organism evidence="2 3">
    <name type="scientific">Paractinoplanes hotanensis</name>
    <dbReference type="NCBI Taxonomy" id="2906497"/>
    <lineage>
        <taxon>Bacteria</taxon>
        <taxon>Bacillati</taxon>
        <taxon>Actinomycetota</taxon>
        <taxon>Actinomycetes</taxon>
        <taxon>Micromonosporales</taxon>
        <taxon>Micromonosporaceae</taxon>
        <taxon>Paractinoplanes</taxon>
    </lineage>
</organism>
<dbReference type="PANTHER" id="PTHR48050:SF13">
    <property type="entry name" value="STEROL 3-BETA-GLUCOSYLTRANSFERASE UGT80A2"/>
    <property type="match status" value="1"/>
</dbReference>
<sequence length="361" mass="37989">MSDVLVVTWDAGGTVAPAVGIAAELRSRGHRVRVLGHAPMRRTVESEGLAFHGYQRARGWQPRARLSTRRAELAYLGACVDRGAGRDVVALLREHPCDVAVVDCMLLGALAAVRRAGVRHVSLVHTLYGYLRQEFGTGALNAVATVKGMRPRRLWDGADRTLVTTVASLEPTSPLPANARVVGPIVPPAAPASSAGKLLVSLSSLYYPGQAGTLQAIVDAVADLPLPVVLTTGNAVRPEELQRPSTMEVLGYVPHAKIMPDVSLVVGHGGHGTTMQALAHDLPMVIVPMFDRSDQPLVGSLVQHAGAAEVVSRRADPATIRAAVDRMLAPGPHRAAAARLGAEIRSSPGAPHAADEIEALL</sequence>
<name>A0ABT0Y564_9ACTN</name>
<keyword evidence="3" id="KW-1185">Reference proteome</keyword>
<reference evidence="2 3" key="1">
    <citation type="submission" date="2022-06" db="EMBL/GenBank/DDBJ databases">
        <title>Actinoplanes abujensis sp. nov., isolated from Nigerian arid soil.</title>
        <authorList>
            <person name="Ding P."/>
        </authorList>
    </citation>
    <scope>NUCLEOTIDE SEQUENCE [LARGE SCALE GENOMIC DNA]</scope>
    <source>
        <strain evidence="3">TRM88002</strain>
    </source>
</reference>
<gene>
    <name evidence="2" type="ORF">LXN57_26735</name>
</gene>
<feature type="domain" description="Erythromycin biosynthesis protein CIII-like C-terminal" evidence="1">
    <location>
        <begin position="217"/>
        <end position="359"/>
    </location>
</feature>
<evidence type="ECO:0000259" key="1">
    <source>
        <dbReference type="Pfam" id="PF06722"/>
    </source>
</evidence>
<comment type="caution">
    <text evidence="2">The sequence shown here is derived from an EMBL/GenBank/DDBJ whole genome shotgun (WGS) entry which is preliminary data.</text>
</comment>
<protein>
    <submittedName>
        <fullName evidence="2">Glycosyltransferase</fullName>
    </submittedName>
</protein>
<evidence type="ECO:0000313" key="2">
    <source>
        <dbReference type="EMBL" id="MCM4081175.1"/>
    </source>
</evidence>
<dbReference type="RefSeq" id="WP_251800972.1">
    <property type="nucleotide sequence ID" value="NZ_JAMQOL010000038.1"/>
</dbReference>
<dbReference type="InterPro" id="IPR050426">
    <property type="entry name" value="Glycosyltransferase_28"/>
</dbReference>
<evidence type="ECO:0000313" key="3">
    <source>
        <dbReference type="Proteomes" id="UP001523216"/>
    </source>
</evidence>
<dbReference type="PANTHER" id="PTHR48050">
    <property type="entry name" value="STEROL 3-BETA-GLUCOSYLTRANSFERASE"/>
    <property type="match status" value="1"/>
</dbReference>
<dbReference type="Proteomes" id="UP001523216">
    <property type="component" value="Unassembled WGS sequence"/>
</dbReference>